<evidence type="ECO:0000256" key="3">
    <source>
        <dbReference type="ARBA" id="ARBA00022679"/>
    </source>
</evidence>
<dbReference type="InterPro" id="IPR040409">
    <property type="entry name" value="PCS-like"/>
</dbReference>
<evidence type="ECO:0000256" key="4">
    <source>
        <dbReference type="ARBA" id="ARBA00022723"/>
    </source>
</evidence>
<dbReference type="EMBL" id="JABAHT010000154">
    <property type="protein sequence ID" value="KAF4662962.1"/>
    <property type="molecule type" value="Genomic_DNA"/>
</dbReference>
<dbReference type="InterPro" id="IPR038156">
    <property type="entry name" value="PCS_N_sf"/>
</dbReference>
<dbReference type="Gene3D" id="3.90.70.30">
    <property type="entry name" value="Phytochelatin synthase, N-terminal domain"/>
    <property type="match status" value="1"/>
</dbReference>
<dbReference type="PANTHER" id="PTHR33447">
    <property type="entry name" value="GLUTATHIONE GAMMA-GLUTAMYLCYSTEINYLTRANSFERASE"/>
    <property type="match status" value="1"/>
</dbReference>
<evidence type="ECO:0000313" key="8">
    <source>
        <dbReference type="Proteomes" id="UP000570595"/>
    </source>
</evidence>
<feature type="region of interest" description="Disordered" evidence="5">
    <location>
        <begin position="1"/>
        <end position="22"/>
    </location>
</feature>
<dbReference type="SUPFAM" id="SSF54001">
    <property type="entry name" value="Cysteine proteinases"/>
    <property type="match status" value="1"/>
</dbReference>
<sequence>MDDSGRHSRSTAGPPGGVSRRTTTQMCSWACEKKEDVRAGSAGSLPKLSRYVCVISRYYFVISSISYEEGLCLLRSKEGLKRLAGCSPTGIKFYRRQQTHASCGVTSVAMVLASMSGKILSDEEMLQMEFFAVRKDTILKEGLTLAQLCDSCRMMGWDTAIVRPQSAAELERLFAHSKDFFILNYDMSEAGQVPWGGHFAPIGGYHKETASVLLLDPWPYTEPVWIDLQKILTSMQGVDRKSGEARGILRITMS</sequence>
<reference evidence="7 8" key="1">
    <citation type="submission" date="2020-04" db="EMBL/GenBank/DDBJ databases">
        <title>Perkinsus olseni comparative genomics.</title>
        <authorList>
            <person name="Bogema D.R."/>
        </authorList>
    </citation>
    <scope>NUCLEOTIDE SEQUENCE [LARGE SCALE GENOMIC DNA]</scope>
    <source>
        <strain evidence="7">ATCC PRA-179</strain>
    </source>
</reference>
<proteinExistence type="predicted"/>
<dbReference type="AlphaFoldDB" id="A0A7J6LUH0"/>
<dbReference type="PROSITE" id="PS51443">
    <property type="entry name" value="PCS"/>
    <property type="match status" value="1"/>
</dbReference>
<keyword evidence="4" id="KW-0479">Metal-binding</keyword>
<evidence type="ECO:0000256" key="2">
    <source>
        <dbReference type="ARBA" id="ARBA00022539"/>
    </source>
</evidence>
<name>A0A7J6LUH0_PEROL</name>
<dbReference type="GO" id="GO:0046872">
    <property type="term" value="F:metal ion binding"/>
    <property type="evidence" value="ECO:0007669"/>
    <property type="project" value="UniProtKB-KW"/>
</dbReference>
<dbReference type="EC" id="2.3.2.15" evidence="1"/>
<dbReference type="PANTHER" id="PTHR33447:SF20">
    <property type="entry name" value="GLUTATHIONE GAMMA-GLUTAMYLCYSTEINYLTRANSFERASE"/>
    <property type="match status" value="1"/>
</dbReference>
<dbReference type="InterPro" id="IPR038765">
    <property type="entry name" value="Papain-like_cys_pep_sf"/>
</dbReference>
<keyword evidence="3" id="KW-0808">Transferase</keyword>
<feature type="domain" description="Peptidase C83" evidence="6">
    <location>
        <begin position="1"/>
        <end position="254"/>
    </location>
</feature>
<evidence type="ECO:0000259" key="6">
    <source>
        <dbReference type="PROSITE" id="PS51443"/>
    </source>
</evidence>
<dbReference type="InterPro" id="IPR007719">
    <property type="entry name" value="PCS_N"/>
</dbReference>
<evidence type="ECO:0000256" key="1">
    <source>
        <dbReference type="ARBA" id="ARBA00012468"/>
    </source>
</evidence>
<gene>
    <name evidence="7" type="ORF">FOZ61_002037</name>
</gene>
<evidence type="ECO:0000256" key="5">
    <source>
        <dbReference type="SAM" id="MobiDB-lite"/>
    </source>
</evidence>
<dbReference type="GO" id="GO:0016756">
    <property type="term" value="F:glutathione gamma-glutamylcysteinyltransferase activity"/>
    <property type="evidence" value="ECO:0007669"/>
    <property type="project" value="UniProtKB-EC"/>
</dbReference>
<dbReference type="OrthoDB" id="441095at2759"/>
<dbReference type="GO" id="GO:0010038">
    <property type="term" value="P:response to metal ion"/>
    <property type="evidence" value="ECO:0007669"/>
    <property type="project" value="InterPro"/>
</dbReference>
<protein>
    <recommendedName>
        <fullName evidence="1">glutathione gamma-glutamylcysteinyltransferase</fullName>
        <ecNumber evidence="1">2.3.2.15</ecNumber>
    </recommendedName>
</protein>
<dbReference type="Proteomes" id="UP000570595">
    <property type="component" value="Unassembled WGS sequence"/>
</dbReference>
<comment type="caution">
    <text evidence="7">The sequence shown here is derived from an EMBL/GenBank/DDBJ whole genome shotgun (WGS) entry which is preliminary data.</text>
</comment>
<evidence type="ECO:0000313" key="7">
    <source>
        <dbReference type="EMBL" id="KAF4662962.1"/>
    </source>
</evidence>
<dbReference type="GO" id="GO:0046938">
    <property type="term" value="P:phytochelatin biosynthetic process"/>
    <property type="evidence" value="ECO:0007669"/>
    <property type="project" value="InterPro"/>
</dbReference>
<organism evidence="7 8">
    <name type="scientific">Perkinsus olseni</name>
    <name type="common">Perkinsus atlanticus</name>
    <dbReference type="NCBI Taxonomy" id="32597"/>
    <lineage>
        <taxon>Eukaryota</taxon>
        <taxon>Sar</taxon>
        <taxon>Alveolata</taxon>
        <taxon>Perkinsozoa</taxon>
        <taxon>Perkinsea</taxon>
        <taxon>Perkinsida</taxon>
        <taxon>Perkinsidae</taxon>
        <taxon>Perkinsus</taxon>
    </lineage>
</organism>
<accession>A0A7J6LUH0</accession>
<dbReference type="Pfam" id="PF05023">
    <property type="entry name" value="Phytochelatin"/>
    <property type="match status" value="1"/>
</dbReference>
<keyword evidence="2" id="KW-0104">Cadmium</keyword>